<evidence type="ECO:0000256" key="1">
    <source>
        <dbReference type="SAM" id="Phobius"/>
    </source>
</evidence>
<evidence type="ECO:0000313" key="3">
    <source>
        <dbReference type="EMBL" id="CAE8609640.1"/>
    </source>
</evidence>
<evidence type="ECO:0000313" key="4">
    <source>
        <dbReference type="Proteomes" id="UP000654075"/>
    </source>
</evidence>
<feature type="transmembrane region" description="Helical" evidence="1">
    <location>
        <begin position="52"/>
        <end position="72"/>
    </location>
</feature>
<keyword evidence="4" id="KW-1185">Reference proteome</keyword>
<organism evidence="2 4">
    <name type="scientific">Polarella glacialis</name>
    <name type="common">Dinoflagellate</name>
    <dbReference type="NCBI Taxonomy" id="89957"/>
    <lineage>
        <taxon>Eukaryota</taxon>
        <taxon>Sar</taxon>
        <taxon>Alveolata</taxon>
        <taxon>Dinophyceae</taxon>
        <taxon>Suessiales</taxon>
        <taxon>Suessiaceae</taxon>
        <taxon>Polarella</taxon>
    </lineage>
</organism>
<protein>
    <submittedName>
        <fullName evidence="2">Uncharacterized protein</fullName>
    </submittedName>
</protein>
<dbReference type="EMBL" id="CAJNNV010008748">
    <property type="protein sequence ID" value="CAE8596605.1"/>
    <property type="molecule type" value="Genomic_DNA"/>
</dbReference>
<sequence>MPSTPGGAEMTCSAGHSPSSFQVAAQQRLVSGGGPERWKLTREYLCDNRSTLLWLLTFCISGITIGMSFELLDAHAGPAKDATFFVCFIGYVAQFIVSGGYALWTGTQGKGQWTWPMMAALAGSAACDGAAQALNYVARAGSPIIMRLSLYEPAE</sequence>
<name>A0A813E3N1_POLGL</name>
<reference evidence="2" key="1">
    <citation type="submission" date="2021-02" db="EMBL/GenBank/DDBJ databases">
        <authorList>
            <person name="Dougan E. K."/>
            <person name="Rhodes N."/>
            <person name="Thang M."/>
            <person name="Chan C."/>
        </authorList>
    </citation>
    <scope>NUCLEOTIDE SEQUENCE</scope>
</reference>
<keyword evidence="1" id="KW-1133">Transmembrane helix</keyword>
<feature type="transmembrane region" description="Helical" evidence="1">
    <location>
        <begin position="84"/>
        <end position="104"/>
    </location>
</feature>
<comment type="caution">
    <text evidence="2">The sequence shown here is derived from an EMBL/GenBank/DDBJ whole genome shotgun (WGS) entry which is preliminary data.</text>
</comment>
<gene>
    <name evidence="2" type="ORF">PGLA1383_LOCUS15067</name>
    <name evidence="3" type="ORF">PGLA1383_LOCUS27466</name>
</gene>
<dbReference type="EMBL" id="CAJNNV010024375">
    <property type="protein sequence ID" value="CAE8609640.1"/>
    <property type="molecule type" value="Genomic_DNA"/>
</dbReference>
<keyword evidence="1" id="KW-0812">Transmembrane</keyword>
<proteinExistence type="predicted"/>
<evidence type="ECO:0000313" key="2">
    <source>
        <dbReference type="EMBL" id="CAE8596605.1"/>
    </source>
</evidence>
<dbReference type="Proteomes" id="UP000654075">
    <property type="component" value="Unassembled WGS sequence"/>
</dbReference>
<accession>A0A813E3N1</accession>
<keyword evidence="1" id="KW-0472">Membrane</keyword>
<dbReference type="AlphaFoldDB" id="A0A813E3N1"/>